<evidence type="ECO:0000313" key="2">
    <source>
        <dbReference type="Proteomes" id="UP000011529"/>
    </source>
</evidence>
<organism evidence="1 2">
    <name type="scientific">Rhodopirellula europaea 6C</name>
    <dbReference type="NCBI Taxonomy" id="1263867"/>
    <lineage>
        <taxon>Bacteria</taxon>
        <taxon>Pseudomonadati</taxon>
        <taxon>Planctomycetota</taxon>
        <taxon>Planctomycetia</taxon>
        <taxon>Pirellulales</taxon>
        <taxon>Pirellulaceae</taxon>
        <taxon>Rhodopirellula</taxon>
    </lineage>
</organism>
<gene>
    <name evidence="1" type="ORF">RE6C_03506</name>
</gene>
<comment type="caution">
    <text evidence="1">The sequence shown here is derived from an EMBL/GenBank/DDBJ whole genome shotgun (WGS) entry which is preliminary data.</text>
</comment>
<name>M2ASR8_9BACT</name>
<accession>M2ASR8</accession>
<reference evidence="1" key="2">
    <citation type="journal article" date="2013" name="Mar. Genomics">
        <title>Expression of sulfatases in Rhodopirellula baltica and the diversity of sulfatases in the genus Rhodopirellula.</title>
        <authorList>
            <person name="Wegner C.E."/>
            <person name="Richter-Heitmann T."/>
            <person name="Klindworth A."/>
            <person name="Klockow C."/>
            <person name="Richter M."/>
            <person name="Achstetter T."/>
            <person name="Glockner F.O."/>
            <person name="Harder J."/>
        </authorList>
    </citation>
    <scope>NUCLEOTIDE SEQUENCE [LARGE SCALE GENOMIC DNA]</scope>
    <source>
        <strain evidence="1">6C</strain>
    </source>
</reference>
<dbReference type="Pfam" id="PF08734">
    <property type="entry name" value="GYD"/>
    <property type="match status" value="1"/>
</dbReference>
<dbReference type="Proteomes" id="UP000011529">
    <property type="component" value="Unassembled WGS sequence"/>
</dbReference>
<reference evidence="1" key="1">
    <citation type="submission" date="2012-11" db="EMBL/GenBank/DDBJ databases">
        <title>Permanent draft genomes of Rhodopirellula europaea strain SH398 and 6C.</title>
        <authorList>
            <person name="Richter M."/>
            <person name="Richter-Heitmann T."/>
            <person name="Frank C."/>
            <person name="Harder J."/>
            <person name="Glockner F.O."/>
        </authorList>
    </citation>
    <scope>NUCLEOTIDE SEQUENCE</scope>
    <source>
        <strain evidence="1">6C</strain>
    </source>
</reference>
<sequence length="98" mass="10799">MMIRYLTLIQFTDQGARNVDKSVQRASDFGQSVSDAGGKLVSQVWTVGQYDGCVVFETPDEATGSALLINLAKDGNVRTQTMRCYDNQEFENVLKAVS</sequence>
<keyword evidence="2" id="KW-1185">Reference proteome</keyword>
<evidence type="ECO:0000313" key="1">
    <source>
        <dbReference type="EMBL" id="EMB15767.1"/>
    </source>
</evidence>
<dbReference type="PATRIC" id="fig|1263867.3.peg.3753"/>
<dbReference type="InterPro" id="IPR014845">
    <property type="entry name" value="GYD/TTHA1554"/>
</dbReference>
<dbReference type="EMBL" id="ANMO01000157">
    <property type="protein sequence ID" value="EMB15767.1"/>
    <property type="molecule type" value="Genomic_DNA"/>
</dbReference>
<dbReference type="RefSeq" id="WP_008658335.1">
    <property type="nucleotide sequence ID" value="NZ_ANMO01000157.1"/>
</dbReference>
<protein>
    <submittedName>
        <fullName evidence="1">GYD family protein</fullName>
    </submittedName>
</protein>
<dbReference type="AlphaFoldDB" id="M2ASR8"/>
<proteinExistence type="predicted"/>